<dbReference type="PANTHER" id="PTHR23514:SF16">
    <property type="entry name" value="TRANSPORTER, PUTATIVE (AFU_ORTHOLOGUE AFUA_2G17270)-RELATED"/>
    <property type="match status" value="1"/>
</dbReference>
<dbReference type="InterPro" id="IPR051788">
    <property type="entry name" value="MFS_Transporter"/>
</dbReference>
<keyword evidence="9" id="KW-1185">Reference proteome</keyword>
<feature type="transmembrane region" description="Helical" evidence="6">
    <location>
        <begin position="297"/>
        <end position="318"/>
    </location>
</feature>
<evidence type="ECO:0000259" key="7">
    <source>
        <dbReference type="PROSITE" id="PS50850"/>
    </source>
</evidence>
<dbReference type="PROSITE" id="PS50850">
    <property type="entry name" value="MFS"/>
    <property type="match status" value="1"/>
</dbReference>
<feature type="transmembrane region" description="Helical" evidence="6">
    <location>
        <begin position="388"/>
        <end position="411"/>
    </location>
</feature>
<proteinExistence type="predicted"/>
<evidence type="ECO:0000313" key="8">
    <source>
        <dbReference type="EMBL" id="KAF2186278.1"/>
    </source>
</evidence>
<gene>
    <name evidence="8" type="ORF">K469DRAFT_706946</name>
</gene>
<feature type="transmembrane region" description="Helical" evidence="6">
    <location>
        <begin position="176"/>
        <end position="199"/>
    </location>
</feature>
<evidence type="ECO:0000256" key="5">
    <source>
        <dbReference type="SAM" id="MobiDB-lite"/>
    </source>
</evidence>
<dbReference type="Proteomes" id="UP000800200">
    <property type="component" value="Unassembled WGS sequence"/>
</dbReference>
<evidence type="ECO:0000256" key="1">
    <source>
        <dbReference type="ARBA" id="ARBA00004141"/>
    </source>
</evidence>
<dbReference type="EMBL" id="ML994630">
    <property type="protein sequence ID" value="KAF2186278.1"/>
    <property type="molecule type" value="Genomic_DNA"/>
</dbReference>
<keyword evidence="4 6" id="KW-0472">Membrane</keyword>
<dbReference type="PANTHER" id="PTHR23514">
    <property type="entry name" value="BYPASS OF STOP CODON PROTEIN 6"/>
    <property type="match status" value="1"/>
</dbReference>
<sequence length="440" mass="47541">MSVQSPDQVAHGNNHATKDVEPQSIKAPSHHSEQQPMPADDHSDLTKKIIVKIVVAGFSLFFAGTNDGSLGPLILCILRTYHVGTQHIALIYGITFLGWVFTAVTNSHFSRYLGLGSILTFGAVLQLVAHVLRFWTPPFALYVVTFFFQAAGMAYQDSHSNTFVASVNGAHRWLGFIHAMYALGCLVSPFVATAIASKVGDRWPLFYLFLVGVGSINTLAVLITFRDSLRIHVKPTYPASTDETTSRSKHASRDIVDTLKSPPVYLLSLFYFFMLGVGITAGGWVVEYLISARNGKLPGVGYVPAGLWGGVFLGRVLLAEPTHRFGERSMTMVYCVMILVLQLVFWLVPNLISSVVAICGLGFFFGPMFATGMSTGSKLFEKRMQPTALGFVFVLAQAGGSLFPALTGVIASKAGHAAYSGRFDCCDGDCVGIDSSGAET</sequence>
<evidence type="ECO:0000256" key="2">
    <source>
        <dbReference type="ARBA" id="ARBA00022692"/>
    </source>
</evidence>
<dbReference type="Pfam" id="PF07690">
    <property type="entry name" value="MFS_1"/>
    <property type="match status" value="1"/>
</dbReference>
<feature type="domain" description="Major facilitator superfamily (MFS) profile" evidence="7">
    <location>
        <begin position="52"/>
        <end position="440"/>
    </location>
</feature>
<dbReference type="GO" id="GO:0022857">
    <property type="term" value="F:transmembrane transporter activity"/>
    <property type="evidence" value="ECO:0007669"/>
    <property type="project" value="InterPro"/>
</dbReference>
<dbReference type="InterPro" id="IPR020846">
    <property type="entry name" value="MFS_dom"/>
</dbReference>
<dbReference type="SUPFAM" id="SSF103473">
    <property type="entry name" value="MFS general substrate transporter"/>
    <property type="match status" value="1"/>
</dbReference>
<name>A0A6A6E731_9PEZI</name>
<feature type="transmembrane region" description="Helical" evidence="6">
    <location>
        <begin position="139"/>
        <end position="155"/>
    </location>
</feature>
<protein>
    <submittedName>
        <fullName evidence="8">MFS general substrate transporter</fullName>
    </submittedName>
</protein>
<keyword evidence="2 6" id="KW-0812">Transmembrane</keyword>
<evidence type="ECO:0000256" key="3">
    <source>
        <dbReference type="ARBA" id="ARBA00022989"/>
    </source>
</evidence>
<feature type="region of interest" description="Disordered" evidence="5">
    <location>
        <begin position="1"/>
        <end position="41"/>
    </location>
</feature>
<feature type="transmembrane region" description="Helical" evidence="6">
    <location>
        <begin position="330"/>
        <end position="348"/>
    </location>
</feature>
<evidence type="ECO:0000256" key="6">
    <source>
        <dbReference type="SAM" id="Phobius"/>
    </source>
</evidence>
<dbReference type="OrthoDB" id="413079at2759"/>
<dbReference type="InterPro" id="IPR011701">
    <property type="entry name" value="MFS"/>
</dbReference>
<feature type="transmembrane region" description="Helical" evidence="6">
    <location>
        <begin position="205"/>
        <end position="225"/>
    </location>
</feature>
<evidence type="ECO:0000256" key="4">
    <source>
        <dbReference type="ARBA" id="ARBA00023136"/>
    </source>
</evidence>
<feature type="transmembrane region" description="Helical" evidence="6">
    <location>
        <begin position="112"/>
        <end position="133"/>
    </location>
</feature>
<dbReference type="InterPro" id="IPR036259">
    <property type="entry name" value="MFS_trans_sf"/>
</dbReference>
<dbReference type="GO" id="GO:0016020">
    <property type="term" value="C:membrane"/>
    <property type="evidence" value="ECO:0007669"/>
    <property type="project" value="UniProtKB-SubCell"/>
</dbReference>
<feature type="transmembrane region" description="Helical" evidence="6">
    <location>
        <begin position="49"/>
        <end position="66"/>
    </location>
</feature>
<organism evidence="8 9">
    <name type="scientific">Zopfia rhizophila CBS 207.26</name>
    <dbReference type="NCBI Taxonomy" id="1314779"/>
    <lineage>
        <taxon>Eukaryota</taxon>
        <taxon>Fungi</taxon>
        <taxon>Dikarya</taxon>
        <taxon>Ascomycota</taxon>
        <taxon>Pezizomycotina</taxon>
        <taxon>Dothideomycetes</taxon>
        <taxon>Dothideomycetes incertae sedis</taxon>
        <taxon>Zopfiaceae</taxon>
        <taxon>Zopfia</taxon>
    </lineage>
</organism>
<reference evidence="8" key="1">
    <citation type="journal article" date="2020" name="Stud. Mycol.">
        <title>101 Dothideomycetes genomes: a test case for predicting lifestyles and emergence of pathogens.</title>
        <authorList>
            <person name="Haridas S."/>
            <person name="Albert R."/>
            <person name="Binder M."/>
            <person name="Bloem J."/>
            <person name="Labutti K."/>
            <person name="Salamov A."/>
            <person name="Andreopoulos B."/>
            <person name="Baker S."/>
            <person name="Barry K."/>
            <person name="Bills G."/>
            <person name="Bluhm B."/>
            <person name="Cannon C."/>
            <person name="Castanera R."/>
            <person name="Culley D."/>
            <person name="Daum C."/>
            <person name="Ezra D."/>
            <person name="Gonzalez J."/>
            <person name="Henrissat B."/>
            <person name="Kuo A."/>
            <person name="Liang C."/>
            <person name="Lipzen A."/>
            <person name="Lutzoni F."/>
            <person name="Magnuson J."/>
            <person name="Mondo S."/>
            <person name="Nolan M."/>
            <person name="Ohm R."/>
            <person name="Pangilinan J."/>
            <person name="Park H.-J."/>
            <person name="Ramirez L."/>
            <person name="Alfaro M."/>
            <person name="Sun H."/>
            <person name="Tritt A."/>
            <person name="Yoshinaga Y."/>
            <person name="Zwiers L.-H."/>
            <person name="Turgeon B."/>
            <person name="Goodwin S."/>
            <person name="Spatafora J."/>
            <person name="Crous P."/>
            <person name="Grigoriev I."/>
        </authorList>
    </citation>
    <scope>NUCLEOTIDE SEQUENCE</scope>
    <source>
        <strain evidence="8">CBS 207.26</strain>
    </source>
</reference>
<feature type="transmembrane region" description="Helical" evidence="6">
    <location>
        <begin position="86"/>
        <end position="105"/>
    </location>
</feature>
<accession>A0A6A6E731</accession>
<comment type="subcellular location">
    <subcellularLocation>
        <location evidence="1">Membrane</location>
        <topology evidence="1">Multi-pass membrane protein</topology>
    </subcellularLocation>
</comment>
<dbReference type="Gene3D" id="1.20.1250.20">
    <property type="entry name" value="MFS general substrate transporter like domains"/>
    <property type="match status" value="2"/>
</dbReference>
<dbReference type="AlphaFoldDB" id="A0A6A6E731"/>
<feature type="transmembrane region" description="Helical" evidence="6">
    <location>
        <begin position="354"/>
        <end position="376"/>
    </location>
</feature>
<evidence type="ECO:0000313" key="9">
    <source>
        <dbReference type="Proteomes" id="UP000800200"/>
    </source>
</evidence>
<keyword evidence="3 6" id="KW-1133">Transmembrane helix</keyword>
<feature type="transmembrane region" description="Helical" evidence="6">
    <location>
        <begin position="264"/>
        <end position="285"/>
    </location>
</feature>